<reference evidence="1 2" key="1">
    <citation type="submission" date="2019-02" db="EMBL/GenBank/DDBJ databases">
        <title>Bacterial novel species Emticicia sp. 17J42-9 isolated from soil.</title>
        <authorList>
            <person name="Jung H.-Y."/>
        </authorList>
    </citation>
    <scope>NUCLEOTIDE SEQUENCE [LARGE SCALE GENOMIC DNA]</scope>
    <source>
        <strain evidence="1 2">17J42-9</strain>
    </source>
</reference>
<dbReference type="AlphaFoldDB" id="A0A4Q5LVE5"/>
<evidence type="ECO:0000313" key="1">
    <source>
        <dbReference type="EMBL" id="RYU93519.1"/>
    </source>
</evidence>
<dbReference type="EMBL" id="SEWF01000043">
    <property type="protein sequence ID" value="RYU93519.1"/>
    <property type="molecule type" value="Genomic_DNA"/>
</dbReference>
<sequence>MNLLFKITSLAFVVSQTFGQTASLNMQSKKWILLTNRIEKNDIHLATYSPSKLKADTFVMRFGAGGKIEYDYETNPNVSSGGRTEFLDIDTKASSWEYNPTANILTMTLKGGYKSLDDFNFKRDYTIEPTAGGYVLKRITEQVAEALKVQATQAETPQVLVKETTTKPVEIIRPVLVTTVKEEVKAVVAEVKEISKEEIEAAKFAETIAKSKILLSDTRRWILLTNKIMKNTIKFTSFDKSKFRINTLILTFANNGKLEYDYQMDPTLEFCAGIDFLDIDTDESAWSFDETNNILTLTIKGGYASLDDFKFKRDYKVEQTDDEYVLHKVKEHYFIDLKKQNQKKKAE</sequence>
<accession>A0A4Q5LVE5</accession>
<protein>
    <submittedName>
        <fullName evidence="1">Uncharacterized protein</fullName>
    </submittedName>
</protein>
<name>A0A4Q5LVE5_9BACT</name>
<proteinExistence type="predicted"/>
<keyword evidence="2" id="KW-1185">Reference proteome</keyword>
<organism evidence="1 2">
    <name type="scientific">Emticicia agri</name>
    <dbReference type="NCBI Taxonomy" id="2492393"/>
    <lineage>
        <taxon>Bacteria</taxon>
        <taxon>Pseudomonadati</taxon>
        <taxon>Bacteroidota</taxon>
        <taxon>Cytophagia</taxon>
        <taxon>Cytophagales</taxon>
        <taxon>Leadbetterellaceae</taxon>
        <taxon>Emticicia</taxon>
    </lineage>
</organism>
<dbReference type="RefSeq" id="WP_130023350.1">
    <property type="nucleotide sequence ID" value="NZ_SEWF01000043.1"/>
</dbReference>
<gene>
    <name evidence="1" type="ORF">EWM59_21680</name>
</gene>
<dbReference type="Proteomes" id="UP000293162">
    <property type="component" value="Unassembled WGS sequence"/>
</dbReference>
<evidence type="ECO:0000313" key="2">
    <source>
        <dbReference type="Proteomes" id="UP000293162"/>
    </source>
</evidence>
<dbReference type="OrthoDB" id="930535at2"/>
<comment type="caution">
    <text evidence="1">The sequence shown here is derived from an EMBL/GenBank/DDBJ whole genome shotgun (WGS) entry which is preliminary data.</text>
</comment>